<dbReference type="InterPro" id="IPR001623">
    <property type="entry name" value="DnaJ_domain"/>
</dbReference>
<feature type="domain" description="J" evidence="3">
    <location>
        <begin position="98"/>
        <end position="165"/>
    </location>
</feature>
<sequence>MAHLITHLTYQFLPPIVSGFLANVIDQFVGPAQPSFKKSARKGKKGFLSRLGLEWKSGPVQSEAWKRNRVLTHAMVIIAYLVYLTTKTILAQLSSFHTIYDMLQVPPSIDEAGLKSAWRSLSRKYHPDKLGTNVPHGDRDLWVAMREGYEVLIEPNARMAYDRFGPKSILWTQATTARDYAIRGLEDMAVWYAVTIAVQIALAYCRPEMRSGKWLRFYLLALLASTELSLLVAPISSPIHRAIIAIAPSRLPFQWIAFLREQWIVFSLAITQLYPLFFPATASTSSGTDDVVKTLIGIDSKDAEGIKIALERTSRLTDELEIINIRTFDKRRRLFTGAGAETDPAGRSGARMQEGEQLLKRLKREMENHAIQERISESAIGAPLWLKAHGALRS</sequence>
<protein>
    <recommendedName>
        <fullName evidence="3">J domain-containing protein</fullName>
    </recommendedName>
</protein>
<organism evidence="4 5">
    <name type="scientific">Naganishia liquefaciens</name>
    <dbReference type="NCBI Taxonomy" id="104408"/>
    <lineage>
        <taxon>Eukaryota</taxon>
        <taxon>Fungi</taxon>
        <taxon>Dikarya</taxon>
        <taxon>Basidiomycota</taxon>
        <taxon>Agaricomycotina</taxon>
        <taxon>Tremellomycetes</taxon>
        <taxon>Filobasidiales</taxon>
        <taxon>Filobasidiaceae</taxon>
        <taxon>Naganishia</taxon>
    </lineage>
</organism>
<dbReference type="SMART" id="SM00271">
    <property type="entry name" value="DnaJ"/>
    <property type="match status" value="1"/>
</dbReference>
<evidence type="ECO:0000313" key="4">
    <source>
        <dbReference type="EMBL" id="GHJ88640.1"/>
    </source>
</evidence>
<accession>A0A8H3TWR9</accession>
<dbReference type="GO" id="GO:0036503">
    <property type="term" value="P:ERAD pathway"/>
    <property type="evidence" value="ECO:0007669"/>
    <property type="project" value="TreeGrafter"/>
</dbReference>
<dbReference type="GO" id="GO:0051087">
    <property type="term" value="F:protein-folding chaperone binding"/>
    <property type="evidence" value="ECO:0007669"/>
    <property type="project" value="TreeGrafter"/>
</dbReference>
<dbReference type="Proteomes" id="UP000620104">
    <property type="component" value="Unassembled WGS sequence"/>
</dbReference>
<dbReference type="PANTHER" id="PTHR44360:SF1">
    <property type="entry name" value="DNAJ HOMOLOG SUBFAMILY B MEMBER 9"/>
    <property type="match status" value="1"/>
</dbReference>
<reference evidence="4" key="1">
    <citation type="submission" date="2020-07" db="EMBL/GenBank/DDBJ databases">
        <title>Draft Genome Sequence of a Deep-Sea Yeast, Naganishia (Cryptococcus) liquefaciens strain N6.</title>
        <authorList>
            <person name="Han Y.W."/>
            <person name="Kajitani R."/>
            <person name="Morimoto H."/>
            <person name="Parhat M."/>
            <person name="Tsubouchi H."/>
            <person name="Bakenova O."/>
            <person name="Ogata M."/>
            <person name="Argunhan B."/>
            <person name="Aoki R."/>
            <person name="Kajiwara S."/>
            <person name="Itoh T."/>
            <person name="Iwasaki H."/>
        </authorList>
    </citation>
    <scope>NUCLEOTIDE SEQUENCE</scope>
    <source>
        <strain evidence="4">N6</strain>
    </source>
</reference>
<dbReference type="EMBL" id="BLZA01000030">
    <property type="protein sequence ID" value="GHJ88640.1"/>
    <property type="molecule type" value="Genomic_DNA"/>
</dbReference>
<comment type="caution">
    <text evidence="4">The sequence shown here is derived from an EMBL/GenBank/DDBJ whole genome shotgun (WGS) entry which is preliminary data.</text>
</comment>
<dbReference type="PROSITE" id="PS50076">
    <property type="entry name" value="DNAJ_2"/>
    <property type="match status" value="1"/>
</dbReference>
<dbReference type="GO" id="GO:0005783">
    <property type="term" value="C:endoplasmic reticulum"/>
    <property type="evidence" value="ECO:0007669"/>
    <property type="project" value="TreeGrafter"/>
</dbReference>
<evidence type="ECO:0000256" key="2">
    <source>
        <dbReference type="SAM" id="Phobius"/>
    </source>
</evidence>
<dbReference type="SUPFAM" id="SSF46565">
    <property type="entry name" value="Chaperone J-domain"/>
    <property type="match status" value="1"/>
</dbReference>
<dbReference type="Pfam" id="PF00226">
    <property type="entry name" value="DnaJ"/>
    <property type="match status" value="1"/>
</dbReference>
<dbReference type="InterPro" id="IPR051948">
    <property type="entry name" value="Hsp70_co-chaperone_J-domain"/>
</dbReference>
<dbReference type="InterPro" id="IPR036869">
    <property type="entry name" value="J_dom_sf"/>
</dbReference>
<feature type="transmembrane region" description="Helical" evidence="2">
    <location>
        <begin position="188"/>
        <end position="205"/>
    </location>
</feature>
<keyword evidence="1" id="KW-0143">Chaperone</keyword>
<keyword evidence="5" id="KW-1185">Reference proteome</keyword>
<dbReference type="PANTHER" id="PTHR44360">
    <property type="entry name" value="DNAJ HOMOLOG SUBFAMILY B MEMBER 9"/>
    <property type="match status" value="1"/>
</dbReference>
<feature type="transmembrane region" description="Helical" evidence="2">
    <location>
        <begin position="217"/>
        <end position="235"/>
    </location>
</feature>
<dbReference type="OrthoDB" id="10250354at2759"/>
<evidence type="ECO:0000259" key="3">
    <source>
        <dbReference type="PROSITE" id="PS50076"/>
    </source>
</evidence>
<name>A0A8H3TWR9_9TREE</name>
<evidence type="ECO:0000313" key="5">
    <source>
        <dbReference type="Proteomes" id="UP000620104"/>
    </source>
</evidence>
<feature type="transmembrane region" description="Helical" evidence="2">
    <location>
        <begin position="70"/>
        <end position="93"/>
    </location>
</feature>
<gene>
    <name evidence="4" type="ORF">NliqN6_5042</name>
</gene>
<keyword evidence="2" id="KW-0812">Transmembrane</keyword>
<proteinExistence type="predicted"/>
<dbReference type="AlphaFoldDB" id="A0A8H3TWR9"/>
<evidence type="ECO:0000256" key="1">
    <source>
        <dbReference type="ARBA" id="ARBA00023186"/>
    </source>
</evidence>
<dbReference type="CDD" id="cd06257">
    <property type="entry name" value="DnaJ"/>
    <property type="match status" value="1"/>
</dbReference>
<keyword evidence="2" id="KW-0472">Membrane</keyword>
<dbReference type="Gene3D" id="1.10.287.110">
    <property type="entry name" value="DnaJ domain"/>
    <property type="match status" value="1"/>
</dbReference>
<dbReference type="GO" id="GO:0051787">
    <property type="term" value="F:misfolded protein binding"/>
    <property type="evidence" value="ECO:0007669"/>
    <property type="project" value="TreeGrafter"/>
</dbReference>
<dbReference type="PRINTS" id="PR00625">
    <property type="entry name" value="JDOMAIN"/>
</dbReference>
<keyword evidence="2" id="KW-1133">Transmembrane helix</keyword>